<reference evidence="4" key="1">
    <citation type="journal article" date="2024" name="ISME J.">
        <title>Pleomorphic viruses establish stable relationship with marine hyperthermophilic archaea.</title>
        <authorList>
            <person name="Baquero D.P."/>
            <person name="Bignon E.A."/>
            <person name="Krupovic M."/>
        </authorList>
    </citation>
    <scope>NUCLEOTIDE SEQUENCE</scope>
</reference>
<keyword evidence="2" id="KW-0233">DNA recombination</keyword>
<dbReference type="InterPro" id="IPR050090">
    <property type="entry name" value="Tyrosine_recombinase_XerCD"/>
</dbReference>
<dbReference type="GO" id="GO:0015074">
    <property type="term" value="P:DNA integration"/>
    <property type="evidence" value="ECO:0007669"/>
    <property type="project" value="InterPro"/>
</dbReference>
<dbReference type="InterPro" id="IPR011010">
    <property type="entry name" value="DNA_brk_join_enz"/>
</dbReference>
<name>A0AAT9JH98_9VIRU</name>
<dbReference type="InterPro" id="IPR013762">
    <property type="entry name" value="Integrase-like_cat_sf"/>
</dbReference>
<dbReference type="PANTHER" id="PTHR30349:SF87">
    <property type="entry name" value="TRANSPOSASE A"/>
    <property type="match status" value="1"/>
</dbReference>
<protein>
    <submittedName>
        <fullName evidence="4">Tyrosine recombinase XerC</fullName>
    </submittedName>
</protein>
<organism evidence="4">
    <name type="scientific">Pleomorphic virus ThalV2</name>
    <dbReference type="NCBI Taxonomy" id="3115753"/>
    <lineage>
        <taxon>Viruses</taxon>
        <taxon>Monodnaviria</taxon>
        <taxon>Trapavirae</taxon>
        <taxon>Saleviricota</taxon>
        <taxon>Huolimaviricetes</taxon>
        <taxon>Haloruvirales</taxon>
        <taxon>Pleolipoviridae</taxon>
    </lineage>
</organism>
<accession>A0AAT9JH98</accession>
<evidence type="ECO:0000259" key="3">
    <source>
        <dbReference type="PROSITE" id="PS51898"/>
    </source>
</evidence>
<dbReference type="PROSITE" id="PS51898">
    <property type="entry name" value="TYR_RECOMBINASE"/>
    <property type="match status" value="1"/>
</dbReference>
<dbReference type="GO" id="GO:0003677">
    <property type="term" value="F:DNA binding"/>
    <property type="evidence" value="ECO:0007669"/>
    <property type="project" value="InterPro"/>
</dbReference>
<dbReference type="Gene3D" id="1.10.443.10">
    <property type="entry name" value="Intergrase catalytic core"/>
    <property type="match status" value="1"/>
</dbReference>
<evidence type="ECO:0000313" key="4">
    <source>
        <dbReference type="EMBL" id="DBA54669.1"/>
    </source>
</evidence>
<dbReference type="PANTHER" id="PTHR30349">
    <property type="entry name" value="PHAGE INTEGRASE-RELATED"/>
    <property type="match status" value="1"/>
</dbReference>
<dbReference type="EMBL" id="BK065158">
    <property type="protein sequence ID" value="DBA54669.1"/>
    <property type="molecule type" value="Genomic_DNA"/>
</dbReference>
<dbReference type="Pfam" id="PF00589">
    <property type="entry name" value="Phage_integrase"/>
    <property type="match status" value="1"/>
</dbReference>
<evidence type="ECO:0000256" key="2">
    <source>
        <dbReference type="ARBA" id="ARBA00023172"/>
    </source>
</evidence>
<proteinExistence type="inferred from homology"/>
<comment type="similarity">
    <text evidence="1">Belongs to the 'phage' integrase family.</text>
</comment>
<feature type="domain" description="Tyr recombinase" evidence="3">
    <location>
        <begin position="126"/>
        <end position="326"/>
    </location>
</feature>
<dbReference type="InterPro" id="IPR002104">
    <property type="entry name" value="Integrase_catalytic"/>
</dbReference>
<gene>
    <name evidence="4" type="primary">xerC</name>
    <name evidence="4" type="ORF">ThalV2_gp01</name>
</gene>
<dbReference type="GO" id="GO:0006310">
    <property type="term" value="P:DNA recombination"/>
    <property type="evidence" value="ECO:0007669"/>
    <property type="project" value="UniProtKB-KW"/>
</dbReference>
<evidence type="ECO:0000256" key="1">
    <source>
        <dbReference type="ARBA" id="ARBA00008857"/>
    </source>
</evidence>
<sequence>MSALKFHSAEGLLDGQMRLARKELPEKSYKILENFKMRLLSEGITKLRIVRYIGLLRKIYSLVPREFDEWDEEYIVEVLAKLEETDYENSTKNEFKKAMKKFIKFYYGKKSDLLDYVKQTRKKDSKIPEVIREEDILKLIEVADNMRDKAMIAVCYEAGLRVGELAGLRIRDIEFFTNSTGEMRAKIKVTGKTGERVIPIVMSVPYLKRWLDEHPFRDDPNAYVFCSLARINYGGMISYQKLYEKFIELGKKAGLKIRLHPHTLRHSRATVLANHLTEAQMCEFFGWVQGSDMPRIYVHLSGRDVEKSILKLYGLETEEQKKEVEAKPKKCPRCGYLNAPTDFYCGRCALILDESKRVELEMEEMKLMKEIMGMMDPETLRRAKDMIEFVERMRENPELFNLLLQVKG</sequence>
<dbReference type="SUPFAM" id="SSF56349">
    <property type="entry name" value="DNA breaking-rejoining enzymes"/>
    <property type="match status" value="1"/>
</dbReference>